<protein>
    <submittedName>
        <fullName evidence="1">Acyl-CoA N-acyltransferase</fullName>
    </submittedName>
</protein>
<comment type="caution">
    <text evidence="1">The sequence shown here is derived from an EMBL/GenBank/DDBJ whole genome shotgun (WGS) entry which is preliminary data.</text>
</comment>
<sequence>MKRRRVVFRKNWALAYAVQSSDTFPITSTSTSDESNAAFDFGVVAAIRSEAVITLHNQPASSLICLQSTTLNNLLVFWLFILNLPKSIPSEHFTYLSKMDDSEIVFVINGEILDPTIMSESESDSDSSDPYHHMDLMSNEQLEEQHRWHLEHKAKIRRKKAAERSKHARPMIKAGRPIDDDRRSVERCFNDEAISPIIAMLRRRPGTDLNSPAYQALSQPRFAEGVEQQPPWSSNPPHVIPDIAEFKEEDPNYGWRSIMTGDPRFLHQWEAYEESSVIYPVVVDKTSKLTFESDPRFKRPKLPVKKTLKENKEFQKGPKGSYQRKWNFSPRLRWERESEGEGDSFCRWLKDLPKMDVVDIYHAAFFDGTAFPTGGYTMMIPDIRHVPAPRNMKHRKTRLHWHETSAGLVYNYVQEKKKPKNERRF</sequence>
<reference evidence="1" key="1">
    <citation type="submission" date="2022-12" db="EMBL/GenBank/DDBJ databases">
        <authorList>
            <person name="Petersen C."/>
        </authorList>
    </citation>
    <scope>NUCLEOTIDE SEQUENCE</scope>
    <source>
        <strain evidence="1">IBT 15544</strain>
    </source>
</reference>
<organism evidence="1 2">
    <name type="scientific">Penicillium cinerascens</name>
    <dbReference type="NCBI Taxonomy" id="70096"/>
    <lineage>
        <taxon>Eukaryota</taxon>
        <taxon>Fungi</taxon>
        <taxon>Dikarya</taxon>
        <taxon>Ascomycota</taxon>
        <taxon>Pezizomycotina</taxon>
        <taxon>Eurotiomycetes</taxon>
        <taxon>Eurotiomycetidae</taxon>
        <taxon>Eurotiales</taxon>
        <taxon>Aspergillaceae</taxon>
        <taxon>Penicillium</taxon>
    </lineage>
</organism>
<evidence type="ECO:0000313" key="2">
    <source>
        <dbReference type="Proteomes" id="UP001150904"/>
    </source>
</evidence>
<evidence type="ECO:0000313" key="1">
    <source>
        <dbReference type="EMBL" id="KAJ5204806.1"/>
    </source>
</evidence>
<dbReference type="EMBL" id="JAPQKR010000012">
    <property type="protein sequence ID" value="KAJ5204806.1"/>
    <property type="molecule type" value="Genomic_DNA"/>
</dbReference>
<gene>
    <name evidence="1" type="ORF">N7498_005685</name>
</gene>
<dbReference type="RefSeq" id="XP_058309285.1">
    <property type="nucleotide sequence ID" value="XM_058452747.1"/>
</dbReference>
<dbReference type="GeneID" id="83180048"/>
<keyword evidence="2" id="KW-1185">Reference proteome</keyword>
<dbReference type="Proteomes" id="UP001150904">
    <property type="component" value="Unassembled WGS sequence"/>
</dbReference>
<dbReference type="OrthoDB" id="2129362at2759"/>
<reference evidence="1" key="2">
    <citation type="journal article" date="2023" name="IMA Fungus">
        <title>Comparative genomic study of the Penicillium genus elucidates a diverse pangenome and 15 lateral gene transfer events.</title>
        <authorList>
            <person name="Petersen C."/>
            <person name="Sorensen T."/>
            <person name="Nielsen M.R."/>
            <person name="Sondergaard T.E."/>
            <person name="Sorensen J.L."/>
            <person name="Fitzpatrick D.A."/>
            <person name="Frisvad J.C."/>
            <person name="Nielsen K.L."/>
        </authorList>
    </citation>
    <scope>NUCLEOTIDE SEQUENCE</scope>
    <source>
        <strain evidence="1">IBT 15544</strain>
    </source>
</reference>
<dbReference type="AlphaFoldDB" id="A0A9W9MNW5"/>
<proteinExistence type="predicted"/>
<accession>A0A9W9MNW5</accession>
<name>A0A9W9MNW5_9EURO</name>